<dbReference type="Gene3D" id="1.25.40.10">
    <property type="entry name" value="Tetratricopeptide repeat domain"/>
    <property type="match status" value="2"/>
</dbReference>
<evidence type="ECO:0000313" key="1">
    <source>
        <dbReference type="EMBL" id="MFF5290549.1"/>
    </source>
</evidence>
<keyword evidence="2" id="KW-1185">Reference proteome</keyword>
<dbReference type="EMBL" id="JBIAZU010000002">
    <property type="protein sequence ID" value="MFF5290549.1"/>
    <property type="molecule type" value="Genomic_DNA"/>
</dbReference>
<sequence>MTTSAPVPAGGVSNQITGGVFFSAVIQGRDVQVVLPPEIQPALTGLPPASSVFTGREQAVGALRNALAPARPGGVQLVSAVAGMAGIGKTELVLQTARDVLAAGWFPGGVLFVDMFGYDSDRRMTAADALAGWLTAIGIPGEHIPAGEQDRSRLWRSVLNAYTGQGRRLLLIIDNVSSEDQVRPLLFGDGRVPALLTSRHTLDLDARLHDVDVLGPDAALAMIGEVLAARRGPDDPRLLPEARAGLAGLVEVCAGLPLALRIVAALLADRPHLRPQAMVERLRGDRHRLDGLSRQQAAVRAAFDMSYRHLNDAQARLFRLLPVNPGPDIATAAVARLADLGEQQAAGLLADLERAHLITEPAAERWSMHDLLRLYATGQQSADGEQLEVDQARERLYGYYRDTAREANTHLSATTPSETSTFGDRSAALAWLDAEHTNLIATVTAAPDHVAVTAAVLAAVLIPFLDFRRHFTDWLTIMTRVGDFCRARGDKYGEAFASDSRGLALRQLRRFDEAIAAHTEARVTFRAKGDRHAEGVAWDGLGLALRKLRRFDEAIEAHTRARLIFRAIRDPHGEGIAWHNLGSALAEARRFDRAIAAYAEAGVIFRTTGDRYAEGGAWGGLGSALTDVRRFDEAVAAHTKARDIFRAAGDSHGEGTACNNLGTALRRLRRFDEAVEALTKARDIYRATADQHGEGLAWNNLGLALADTGRYDEAVEAHTKARDIYRAIGDRHGEGMAWNNLGQALADSRRYDEAVTAHTKARDIYRATGDRYGEGSAWNNLGLALTGLRRFEEAVEAHAEGGVIFQEIGDRYAEGATWNNLGTALRHLGRIDEAVAAHTRARDVFRAIEDRHGEGSAWHNLGLALVEMRRIDEARAGWEQALAAYTGTDDSHRADTVRKLLDRHPPSTIPDDVR</sequence>
<dbReference type="SMART" id="SM00028">
    <property type="entry name" value="TPR"/>
    <property type="match status" value="10"/>
</dbReference>
<comment type="caution">
    <text evidence="1">The sequence shown here is derived from an EMBL/GenBank/DDBJ whole genome shotgun (WGS) entry which is preliminary data.</text>
</comment>
<dbReference type="SUPFAM" id="SSF48452">
    <property type="entry name" value="TPR-like"/>
    <property type="match status" value="3"/>
</dbReference>
<name>A0ABW6WCX2_9ACTN</name>
<dbReference type="PANTHER" id="PTHR10098:SF108">
    <property type="entry name" value="TETRATRICOPEPTIDE REPEAT PROTEIN 28"/>
    <property type="match status" value="1"/>
</dbReference>
<accession>A0ABW6WCX2</accession>
<dbReference type="Proteomes" id="UP001602245">
    <property type="component" value="Unassembled WGS sequence"/>
</dbReference>
<dbReference type="Gene3D" id="3.40.50.300">
    <property type="entry name" value="P-loop containing nucleotide triphosphate hydrolases"/>
    <property type="match status" value="1"/>
</dbReference>
<dbReference type="InterPro" id="IPR027417">
    <property type="entry name" value="P-loop_NTPase"/>
</dbReference>
<dbReference type="InterPro" id="IPR011990">
    <property type="entry name" value="TPR-like_helical_dom_sf"/>
</dbReference>
<reference evidence="1 2" key="1">
    <citation type="submission" date="2024-10" db="EMBL/GenBank/DDBJ databases">
        <title>The Natural Products Discovery Center: Release of the First 8490 Sequenced Strains for Exploring Actinobacteria Biosynthetic Diversity.</title>
        <authorList>
            <person name="Kalkreuter E."/>
            <person name="Kautsar S.A."/>
            <person name="Yang D."/>
            <person name="Bader C.D."/>
            <person name="Teijaro C.N."/>
            <person name="Fluegel L."/>
            <person name="Davis C.M."/>
            <person name="Simpson J.R."/>
            <person name="Lauterbach L."/>
            <person name="Steele A.D."/>
            <person name="Gui C."/>
            <person name="Meng S."/>
            <person name="Li G."/>
            <person name="Viehrig K."/>
            <person name="Ye F."/>
            <person name="Su P."/>
            <person name="Kiefer A.F."/>
            <person name="Nichols A."/>
            <person name="Cepeda A.J."/>
            <person name="Yan W."/>
            <person name="Fan B."/>
            <person name="Jiang Y."/>
            <person name="Adhikari A."/>
            <person name="Zheng C.-J."/>
            <person name="Schuster L."/>
            <person name="Cowan T.M."/>
            <person name="Smanski M.J."/>
            <person name="Chevrette M.G."/>
            <person name="De Carvalho L.P.S."/>
            <person name="Shen B."/>
        </authorList>
    </citation>
    <scope>NUCLEOTIDE SEQUENCE [LARGE SCALE GENOMIC DNA]</scope>
    <source>
        <strain evidence="1 2">NPDC000087</strain>
    </source>
</reference>
<dbReference type="Pfam" id="PF13424">
    <property type="entry name" value="TPR_12"/>
    <property type="match status" value="4"/>
</dbReference>
<dbReference type="SUPFAM" id="SSF52540">
    <property type="entry name" value="P-loop containing nucleoside triphosphate hydrolases"/>
    <property type="match status" value="1"/>
</dbReference>
<dbReference type="PANTHER" id="PTHR10098">
    <property type="entry name" value="RAPSYN-RELATED"/>
    <property type="match status" value="1"/>
</dbReference>
<gene>
    <name evidence="1" type="ORF">ACFY35_13980</name>
</gene>
<dbReference type="PRINTS" id="PR00364">
    <property type="entry name" value="DISEASERSIST"/>
</dbReference>
<organism evidence="1 2">
    <name type="scientific">Paractinoplanes globisporus</name>
    <dbReference type="NCBI Taxonomy" id="113565"/>
    <lineage>
        <taxon>Bacteria</taxon>
        <taxon>Bacillati</taxon>
        <taxon>Actinomycetota</taxon>
        <taxon>Actinomycetes</taxon>
        <taxon>Micromonosporales</taxon>
        <taxon>Micromonosporaceae</taxon>
        <taxon>Paractinoplanes</taxon>
    </lineage>
</organism>
<dbReference type="RefSeq" id="WP_020510459.1">
    <property type="nucleotide sequence ID" value="NZ_JBIAZU010000002.1"/>
</dbReference>
<dbReference type="InterPro" id="IPR019734">
    <property type="entry name" value="TPR_rpt"/>
</dbReference>
<evidence type="ECO:0000313" key="2">
    <source>
        <dbReference type="Proteomes" id="UP001602245"/>
    </source>
</evidence>
<proteinExistence type="predicted"/>
<protein>
    <submittedName>
        <fullName evidence="1">Tetratricopeptide repeat protein</fullName>
    </submittedName>
</protein>